<dbReference type="EMBL" id="QBKU01000010">
    <property type="protein sequence ID" value="PTX72880.1"/>
    <property type="molecule type" value="Genomic_DNA"/>
</dbReference>
<dbReference type="SUPFAM" id="SSF53383">
    <property type="entry name" value="PLP-dependent transferases"/>
    <property type="match status" value="1"/>
</dbReference>
<dbReference type="GO" id="GO:0019343">
    <property type="term" value="P:cysteine biosynthetic process via cystathionine"/>
    <property type="evidence" value="ECO:0007669"/>
    <property type="project" value="TreeGrafter"/>
</dbReference>
<evidence type="ECO:0000256" key="1">
    <source>
        <dbReference type="ARBA" id="ARBA00001933"/>
    </source>
</evidence>
<comment type="similarity">
    <text evidence="2 5">Belongs to the trans-sulfuration enzymes family.</text>
</comment>
<keyword evidence="3 4" id="KW-0663">Pyridoxal phosphate</keyword>
<evidence type="ECO:0000256" key="2">
    <source>
        <dbReference type="ARBA" id="ARBA00009077"/>
    </source>
</evidence>
<feature type="region of interest" description="Disordered" evidence="6">
    <location>
        <begin position="1"/>
        <end position="52"/>
    </location>
</feature>
<dbReference type="Gene3D" id="3.90.1150.10">
    <property type="entry name" value="Aspartate Aminotransferase, domain 1"/>
    <property type="match status" value="1"/>
</dbReference>
<evidence type="ECO:0000256" key="6">
    <source>
        <dbReference type="SAM" id="MobiDB-lite"/>
    </source>
</evidence>
<feature type="compositionally biased region" description="Basic and acidic residues" evidence="6">
    <location>
        <begin position="14"/>
        <end position="27"/>
    </location>
</feature>
<dbReference type="GO" id="GO:0005737">
    <property type="term" value="C:cytoplasm"/>
    <property type="evidence" value="ECO:0007669"/>
    <property type="project" value="TreeGrafter"/>
</dbReference>
<gene>
    <name evidence="7" type="ORF">C8N31_110140</name>
</gene>
<comment type="cofactor">
    <cofactor evidence="1 5">
        <name>pyridoxal 5'-phosphate</name>
        <dbReference type="ChEBI" id="CHEBI:597326"/>
    </cofactor>
</comment>
<evidence type="ECO:0000313" key="7">
    <source>
        <dbReference type="EMBL" id="PTX72880.1"/>
    </source>
</evidence>
<dbReference type="InterPro" id="IPR000277">
    <property type="entry name" value="Cys/Met-Metab_PyrdxlP-dep_enz"/>
</dbReference>
<evidence type="ECO:0000256" key="3">
    <source>
        <dbReference type="ARBA" id="ARBA00022898"/>
    </source>
</evidence>
<organism evidence="7 8">
    <name type="scientific">Sulfitobacter mediterraneus</name>
    <dbReference type="NCBI Taxonomy" id="83219"/>
    <lineage>
        <taxon>Bacteria</taxon>
        <taxon>Pseudomonadati</taxon>
        <taxon>Pseudomonadota</taxon>
        <taxon>Alphaproteobacteria</taxon>
        <taxon>Rhodobacterales</taxon>
        <taxon>Roseobacteraceae</taxon>
        <taxon>Sulfitobacter</taxon>
    </lineage>
</organism>
<evidence type="ECO:0000313" key="8">
    <source>
        <dbReference type="Proteomes" id="UP000244092"/>
    </source>
</evidence>
<reference evidence="7 8" key="1">
    <citation type="submission" date="2018-04" db="EMBL/GenBank/DDBJ databases">
        <title>Genomic Encyclopedia of Archaeal and Bacterial Type Strains, Phase II (KMG-II): from individual species to whole genera.</title>
        <authorList>
            <person name="Goeker M."/>
        </authorList>
    </citation>
    <scope>NUCLEOTIDE SEQUENCE [LARGE SCALE GENOMIC DNA]</scope>
    <source>
        <strain evidence="7 8">DSM 12244</strain>
    </source>
</reference>
<comment type="caution">
    <text evidence="7">The sequence shown here is derived from an EMBL/GenBank/DDBJ whole genome shotgun (WGS) entry which is preliminary data.</text>
</comment>
<dbReference type="InterPro" id="IPR015424">
    <property type="entry name" value="PyrdxlP-dep_Trfase"/>
</dbReference>
<protein>
    <submittedName>
        <fullName evidence="7">Cystathionine gamma-synthase</fullName>
    </submittedName>
</protein>
<dbReference type="PIRSF" id="PIRSF001434">
    <property type="entry name" value="CGS"/>
    <property type="match status" value="1"/>
</dbReference>
<dbReference type="AlphaFoldDB" id="A0A2T6CBJ6"/>
<dbReference type="GO" id="GO:0030170">
    <property type="term" value="F:pyridoxal phosphate binding"/>
    <property type="evidence" value="ECO:0007669"/>
    <property type="project" value="InterPro"/>
</dbReference>
<dbReference type="GO" id="GO:0019346">
    <property type="term" value="P:transsulfuration"/>
    <property type="evidence" value="ECO:0007669"/>
    <property type="project" value="InterPro"/>
</dbReference>
<proteinExistence type="inferred from homology"/>
<dbReference type="FunFam" id="3.40.640.10:FF:000046">
    <property type="entry name" value="Cystathionine gamma-lyase"/>
    <property type="match status" value="1"/>
</dbReference>
<dbReference type="GO" id="GO:0004123">
    <property type="term" value="F:cystathionine gamma-lyase activity"/>
    <property type="evidence" value="ECO:0007669"/>
    <property type="project" value="TreeGrafter"/>
</dbReference>
<dbReference type="PANTHER" id="PTHR11808">
    <property type="entry name" value="TRANS-SULFURATION ENZYME FAMILY MEMBER"/>
    <property type="match status" value="1"/>
</dbReference>
<evidence type="ECO:0000256" key="5">
    <source>
        <dbReference type="RuleBase" id="RU362118"/>
    </source>
</evidence>
<dbReference type="Pfam" id="PF01053">
    <property type="entry name" value="Cys_Met_Meta_PP"/>
    <property type="match status" value="1"/>
</dbReference>
<accession>A0A2T6CBJ6</accession>
<sequence>MHRPCASHVTDPSRGSDKGGATREGVLHRSGGGVALARNHPRRDMPVADTPKSDLHPATVAAHAGGAADAHTAGVVPGIHMATTFVRDENYDPVNPDNVYLRSHNENVRVAEDLLSKLEGAAETLLFPSGMAAVAAVFRTVPTGASVVVQSQIYWGTTAWIRDFCTRRGIALHEIDASDPISFEIACKVHKPTLIWIETPSNPWLRITDVTGAARMAHAAGAKLVVDSTAATPVLSQPLALGADIVMHSATKGINGHSDVLAGSLSTAAPQDDIWKMIVDDRNQAGAVMGPMEAWLLTRGMRTLPLRMREMSRNALKIAEYLQDHPQVEAVLYPGLPDHPGHEIAKRQMTGGYGGLLSFVLKGGGPAALKATGRLQLFLRATSLGGVESLVEHRHTIEPHTGIPEGLLRLSVGIEDAGDLIADLGQALGQ</sequence>
<dbReference type="Gene3D" id="3.40.640.10">
    <property type="entry name" value="Type I PLP-dependent aspartate aminotransferase-like (Major domain)"/>
    <property type="match status" value="1"/>
</dbReference>
<evidence type="ECO:0000256" key="4">
    <source>
        <dbReference type="PIRSR" id="PIRSR001434-2"/>
    </source>
</evidence>
<dbReference type="InterPro" id="IPR015421">
    <property type="entry name" value="PyrdxlP-dep_Trfase_major"/>
</dbReference>
<dbReference type="PANTHER" id="PTHR11808:SF15">
    <property type="entry name" value="CYSTATHIONINE GAMMA-LYASE"/>
    <property type="match status" value="1"/>
</dbReference>
<dbReference type="CDD" id="cd00614">
    <property type="entry name" value="CGS_like"/>
    <property type="match status" value="1"/>
</dbReference>
<name>A0A2T6CBJ6_9RHOB</name>
<dbReference type="Proteomes" id="UP000244092">
    <property type="component" value="Unassembled WGS sequence"/>
</dbReference>
<feature type="compositionally biased region" description="Basic and acidic residues" evidence="6">
    <location>
        <begin position="42"/>
        <end position="52"/>
    </location>
</feature>
<dbReference type="InterPro" id="IPR015422">
    <property type="entry name" value="PyrdxlP-dep_Trfase_small"/>
</dbReference>
<feature type="modified residue" description="N6-(pyridoxal phosphate)lysine" evidence="4">
    <location>
        <position position="252"/>
    </location>
</feature>